<reference evidence="1 2" key="1">
    <citation type="submission" date="2012-02" db="EMBL/GenBank/DDBJ databases">
        <title>Improved High-Quality Draft Sequence of Rhizobium leguminosarum bv. trifolii WSM597.</title>
        <authorList>
            <consortium name="US DOE Joint Genome Institute"/>
            <person name="Lucas S."/>
            <person name="Han J."/>
            <person name="Lapidus A."/>
            <person name="Cheng J.-F."/>
            <person name="Goodwin L."/>
            <person name="Pitluck S."/>
            <person name="Peters L."/>
            <person name="Ovchinnikova G."/>
            <person name="Held B."/>
            <person name="Detter J.C."/>
            <person name="Han C."/>
            <person name="Tapia R."/>
            <person name="Land M."/>
            <person name="Hauser L."/>
            <person name="Kyrpides N."/>
            <person name="Ivanova N."/>
            <person name="Pagani I."/>
            <person name="Brau L."/>
            <person name="Yates R."/>
            <person name="O'Hara G."/>
            <person name="Rui T."/>
            <person name="Howieson J."/>
            <person name="Reeve W."/>
            <person name="Woyke T."/>
        </authorList>
    </citation>
    <scope>NUCLEOTIDE SEQUENCE [LARGE SCALE GENOMIC DNA]</scope>
    <source>
        <strain evidence="1 2">WSM597</strain>
    </source>
</reference>
<dbReference type="AlphaFoldDB" id="I9N4X4"/>
<name>I9N4X4_RHILT</name>
<dbReference type="Proteomes" id="UP000005092">
    <property type="component" value="Unassembled WGS sequence"/>
</dbReference>
<dbReference type="HOGENOM" id="CLU_2107025_0_0_5"/>
<dbReference type="EMBL" id="JH719381">
    <property type="protein sequence ID" value="EJB02944.1"/>
    <property type="molecule type" value="Genomic_DNA"/>
</dbReference>
<evidence type="ECO:0000313" key="2">
    <source>
        <dbReference type="Proteomes" id="UP000005092"/>
    </source>
</evidence>
<evidence type="ECO:0000313" key="1">
    <source>
        <dbReference type="EMBL" id="EJB02944.1"/>
    </source>
</evidence>
<gene>
    <name evidence="1" type="ORF">Rleg9DRAFT_1759</name>
</gene>
<accession>I9N4X4</accession>
<proteinExistence type="predicted"/>
<sequence length="115" mass="13802">MTSARIPCINPLCRRTAAAERYPGCRHIICQRCWKQMPAKMQARHKQLNRRSNLLFKLSRRDRYQDVLRTPQWQRVERLYDDAWDRLNKIIIRYFTASEQPPIGLEDFLKENGIA</sequence>
<protein>
    <submittedName>
        <fullName evidence="1">Uncharacterized protein</fullName>
    </submittedName>
</protein>
<organism evidence="1 2">
    <name type="scientific">Rhizobium leguminosarum bv. trifolii WSM597</name>
    <dbReference type="NCBI Taxonomy" id="754764"/>
    <lineage>
        <taxon>Bacteria</taxon>
        <taxon>Pseudomonadati</taxon>
        <taxon>Pseudomonadota</taxon>
        <taxon>Alphaproteobacteria</taxon>
        <taxon>Hyphomicrobiales</taxon>
        <taxon>Rhizobiaceae</taxon>
        <taxon>Rhizobium/Agrobacterium group</taxon>
        <taxon>Rhizobium</taxon>
    </lineage>
</organism>